<name>A0A914D5X4_9BILA</name>
<comment type="subcellular location">
    <subcellularLocation>
        <location evidence="1">Nucleus</location>
    </subcellularLocation>
</comment>
<feature type="compositionally biased region" description="Gly residues" evidence="4">
    <location>
        <begin position="270"/>
        <end position="279"/>
    </location>
</feature>
<evidence type="ECO:0000256" key="4">
    <source>
        <dbReference type="SAM" id="MobiDB-lite"/>
    </source>
</evidence>
<dbReference type="InterPro" id="IPR000504">
    <property type="entry name" value="RRM_dom"/>
</dbReference>
<dbReference type="GO" id="GO:0000785">
    <property type="term" value="C:chromatin"/>
    <property type="evidence" value="ECO:0007669"/>
    <property type="project" value="TreeGrafter"/>
</dbReference>
<dbReference type="GO" id="GO:0010468">
    <property type="term" value="P:regulation of gene expression"/>
    <property type="evidence" value="ECO:0007669"/>
    <property type="project" value="TreeGrafter"/>
</dbReference>
<keyword evidence="3" id="KW-0694">RNA-binding</keyword>
<dbReference type="InterPro" id="IPR035979">
    <property type="entry name" value="RBD_domain_sf"/>
</dbReference>
<dbReference type="PROSITE" id="PS50102">
    <property type="entry name" value="RRM"/>
    <property type="match status" value="1"/>
</dbReference>
<accession>A0A914D5X4</accession>
<feature type="domain" description="RRM" evidence="5">
    <location>
        <begin position="46"/>
        <end position="125"/>
    </location>
</feature>
<feature type="region of interest" description="Disordered" evidence="4">
    <location>
        <begin position="144"/>
        <end position="207"/>
    </location>
</feature>
<reference evidence="7" key="1">
    <citation type="submission" date="2022-11" db="UniProtKB">
        <authorList>
            <consortium name="WormBaseParasite"/>
        </authorList>
    </citation>
    <scope>IDENTIFICATION</scope>
</reference>
<evidence type="ECO:0000256" key="2">
    <source>
        <dbReference type="ARBA" id="ARBA00023242"/>
    </source>
</evidence>
<dbReference type="Proteomes" id="UP000887540">
    <property type="component" value="Unplaced"/>
</dbReference>
<feature type="compositionally biased region" description="Low complexity" evidence="4">
    <location>
        <begin position="249"/>
        <end position="263"/>
    </location>
</feature>
<dbReference type="GO" id="GO:0003723">
    <property type="term" value="F:RNA binding"/>
    <property type="evidence" value="ECO:0007669"/>
    <property type="project" value="UniProtKB-UniRule"/>
</dbReference>
<evidence type="ECO:0000313" key="7">
    <source>
        <dbReference type="WBParaSite" id="ACRNAN_scaffold1856.g26635.t1"/>
    </source>
</evidence>
<keyword evidence="6" id="KW-1185">Reference proteome</keyword>
<feature type="region of interest" description="Disordered" evidence="4">
    <location>
        <begin position="239"/>
        <end position="279"/>
    </location>
</feature>
<evidence type="ECO:0000256" key="3">
    <source>
        <dbReference type="PROSITE-ProRule" id="PRU00176"/>
    </source>
</evidence>
<protein>
    <submittedName>
        <fullName evidence="7">RRM domain-containing protein</fullName>
    </submittedName>
</protein>
<dbReference type="WBParaSite" id="ACRNAN_scaffold1856.g26635.t1">
    <property type="protein sequence ID" value="ACRNAN_scaffold1856.g26635.t1"/>
    <property type="gene ID" value="ACRNAN_scaffold1856.g26635"/>
</dbReference>
<organism evidence="6 7">
    <name type="scientific">Acrobeloides nanus</name>
    <dbReference type="NCBI Taxonomy" id="290746"/>
    <lineage>
        <taxon>Eukaryota</taxon>
        <taxon>Metazoa</taxon>
        <taxon>Ecdysozoa</taxon>
        <taxon>Nematoda</taxon>
        <taxon>Chromadorea</taxon>
        <taxon>Rhabditida</taxon>
        <taxon>Tylenchina</taxon>
        <taxon>Cephalobomorpha</taxon>
        <taxon>Cephaloboidea</taxon>
        <taxon>Cephalobidae</taxon>
        <taxon>Acrobeloides</taxon>
    </lineage>
</organism>
<feature type="compositionally biased region" description="Polar residues" evidence="4">
    <location>
        <begin position="158"/>
        <end position="173"/>
    </location>
</feature>
<proteinExistence type="predicted"/>
<dbReference type="SUPFAM" id="SSF54928">
    <property type="entry name" value="RNA-binding domain, RBD"/>
    <property type="match status" value="1"/>
</dbReference>
<dbReference type="PANTHER" id="PTHR48033:SF9">
    <property type="entry name" value="TAR DNA-BINDING PROTEIN 43"/>
    <property type="match status" value="1"/>
</dbReference>
<evidence type="ECO:0000256" key="1">
    <source>
        <dbReference type="ARBA" id="ARBA00004123"/>
    </source>
</evidence>
<dbReference type="SMART" id="SM00360">
    <property type="entry name" value="RRM"/>
    <property type="match status" value="1"/>
</dbReference>
<keyword evidence="2" id="KW-0539">Nucleus</keyword>
<dbReference type="GO" id="GO:0005654">
    <property type="term" value="C:nucleoplasm"/>
    <property type="evidence" value="ECO:0007669"/>
    <property type="project" value="TreeGrafter"/>
</dbReference>
<dbReference type="Gene3D" id="3.30.70.330">
    <property type="match status" value="1"/>
</dbReference>
<evidence type="ECO:0000259" key="5">
    <source>
        <dbReference type="PROSITE" id="PS50102"/>
    </source>
</evidence>
<sequence length="279" mass="30370">MEKYESQLRVLAKHTHTIGGRKCQVKVPLSKNPESYTQELATIASSKLFIGRLQEKTSADALNEFFNKEAKKIDPESSIIDVYVPKPFRSFAFITFSSPYVVQKLIKKGDFIIDGASVSVSAAAPRQDLTPGYAQMYGGAQHGYEKGQLQHPPAPVARSSQQPRSWNDNNYTNYPPRYDSPFADRSRATGYAGGYPTHGMPPGGSQAIASSLETLNLNNMKPEVMDAFKAFLSLTQGGGSNGPMPPYGNPGHHGPYGPPGNDGRNQRPSGGRGWRGYGN</sequence>
<evidence type="ECO:0000313" key="6">
    <source>
        <dbReference type="Proteomes" id="UP000887540"/>
    </source>
</evidence>
<dbReference type="InterPro" id="IPR012677">
    <property type="entry name" value="Nucleotide-bd_a/b_plait_sf"/>
</dbReference>
<dbReference type="AlphaFoldDB" id="A0A914D5X4"/>
<dbReference type="PANTHER" id="PTHR48033">
    <property type="entry name" value="RNA-BINDING (RRM/RBD/RNP MOTIFS) FAMILY PROTEIN"/>
    <property type="match status" value="1"/>
</dbReference>